<gene>
    <name evidence="2" type="ORF">ERS852397_03272</name>
</gene>
<dbReference type="SUPFAM" id="SSF52980">
    <property type="entry name" value="Restriction endonuclease-like"/>
    <property type="match status" value="1"/>
</dbReference>
<keyword evidence="2" id="KW-0540">Nuclease</keyword>
<dbReference type="RefSeq" id="WP_055279685.1">
    <property type="nucleotide sequence ID" value="NZ_CABIXA010000022.1"/>
</dbReference>
<feature type="domain" description="YqaJ viral recombinase" evidence="1">
    <location>
        <begin position="8"/>
        <end position="176"/>
    </location>
</feature>
<dbReference type="InterPro" id="IPR011335">
    <property type="entry name" value="Restrct_endonuc-II-like"/>
</dbReference>
<dbReference type="STRING" id="338188.ERS852397_03272"/>
<name>A0A174JQ17_9BACE</name>
<proteinExistence type="predicted"/>
<sequence>MEAQHSLEWYRKRLGHVTGSRVGDLMKSGRKKEEKFGWTAISYMYQLVAERTMNPDIVNDDNAFEKYLMRVGISSKAIEWGNKREPEARNIYNRIKGCNMIETGFCLHPSIPFFGSSPDGFYCSDEGEKGVLEIKCPDQDTFMKYSTEVIDNAGLLLIKPEYFYQCQSHIMVTGAEWCDFVVYCPFQSIPIHIVRILPDYMTFKLIEKRISMVNKWIDNVMDLWKKRLTK</sequence>
<reference evidence="2 3" key="1">
    <citation type="submission" date="2015-09" db="EMBL/GenBank/DDBJ databases">
        <authorList>
            <consortium name="Pathogen Informatics"/>
        </authorList>
    </citation>
    <scope>NUCLEOTIDE SEQUENCE [LARGE SCALE GENOMIC DNA]</scope>
    <source>
        <strain evidence="2 3">2789STDY5608840</strain>
    </source>
</reference>
<dbReference type="GO" id="GO:0004519">
    <property type="term" value="F:endonuclease activity"/>
    <property type="evidence" value="ECO:0007669"/>
    <property type="project" value="UniProtKB-KW"/>
</dbReference>
<organism evidence="2 3">
    <name type="scientific">Bacteroides finegoldii</name>
    <dbReference type="NCBI Taxonomy" id="338188"/>
    <lineage>
        <taxon>Bacteria</taxon>
        <taxon>Pseudomonadati</taxon>
        <taxon>Bacteroidota</taxon>
        <taxon>Bacteroidia</taxon>
        <taxon>Bacteroidales</taxon>
        <taxon>Bacteroidaceae</taxon>
        <taxon>Bacteroides</taxon>
    </lineage>
</organism>
<dbReference type="InterPro" id="IPR011604">
    <property type="entry name" value="PDDEXK-like_dom_sf"/>
</dbReference>
<protein>
    <submittedName>
        <fullName evidence="2">Putative phage-type endonuclease</fullName>
    </submittedName>
</protein>
<dbReference type="InterPro" id="IPR019080">
    <property type="entry name" value="YqaJ_viral_recombinase"/>
</dbReference>
<dbReference type="PANTHER" id="PTHR46609:SF8">
    <property type="entry name" value="YQAJ VIRAL RECOMBINASE DOMAIN-CONTAINING PROTEIN"/>
    <property type="match status" value="1"/>
</dbReference>
<dbReference type="Proteomes" id="UP000095517">
    <property type="component" value="Unassembled WGS sequence"/>
</dbReference>
<evidence type="ECO:0000313" key="2">
    <source>
        <dbReference type="EMBL" id="CUO99139.1"/>
    </source>
</evidence>
<dbReference type="CDD" id="cd22343">
    <property type="entry name" value="PDDEXK_lambda_exonuclease-like"/>
    <property type="match status" value="1"/>
</dbReference>
<dbReference type="PANTHER" id="PTHR46609">
    <property type="entry name" value="EXONUCLEASE, PHAGE-TYPE/RECB, C-TERMINAL DOMAIN-CONTAINING PROTEIN"/>
    <property type="match status" value="1"/>
</dbReference>
<evidence type="ECO:0000259" key="1">
    <source>
        <dbReference type="Pfam" id="PF09588"/>
    </source>
</evidence>
<dbReference type="Pfam" id="PF09588">
    <property type="entry name" value="YqaJ"/>
    <property type="match status" value="1"/>
</dbReference>
<dbReference type="Gene3D" id="3.90.320.10">
    <property type="match status" value="1"/>
</dbReference>
<keyword evidence="2" id="KW-0255">Endonuclease</keyword>
<dbReference type="InterPro" id="IPR051703">
    <property type="entry name" value="NF-kappa-B_Signaling_Reg"/>
</dbReference>
<dbReference type="AlphaFoldDB" id="A0A174JQ17"/>
<dbReference type="EMBL" id="CYZH01000022">
    <property type="protein sequence ID" value="CUO99139.1"/>
    <property type="molecule type" value="Genomic_DNA"/>
</dbReference>
<accession>A0A174JQ17</accession>
<evidence type="ECO:0000313" key="3">
    <source>
        <dbReference type="Proteomes" id="UP000095517"/>
    </source>
</evidence>
<keyword evidence="2" id="KW-0378">Hydrolase</keyword>